<gene>
    <name evidence="1" type="ORF">J1N35_019183</name>
</gene>
<dbReference type="EMBL" id="JAIQCV010000006">
    <property type="protein sequence ID" value="KAH1091926.1"/>
    <property type="molecule type" value="Genomic_DNA"/>
</dbReference>
<protein>
    <submittedName>
        <fullName evidence="1">Uncharacterized protein</fullName>
    </submittedName>
</protein>
<reference evidence="1 2" key="1">
    <citation type="journal article" date="2021" name="Plant Biotechnol. J.">
        <title>Multi-omics assisted identification of the key and species-specific regulatory components of drought-tolerant mechanisms in Gossypium stocksii.</title>
        <authorList>
            <person name="Yu D."/>
            <person name="Ke L."/>
            <person name="Zhang D."/>
            <person name="Wu Y."/>
            <person name="Sun Y."/>
            <person name="Mei J."/>
            <person name="Sun J."/>
            <person name="Sun Y."/>
        </authorList>
    </citation>
    <scope>NUCLEOTIDE SEQUENCE [LARGE SCALE GENOMIC DNA]</scope>
    <source>
        <strain evidence="2">cv. E1</strain>
        <tissue evidence="1">Leaf</tissue>
    </source>
</reference>
<accession>A0A9D3VQG3</accession>
<keyword evidence="2" id="KW-1185">Reference proteome</keyword>
<sequence>MCEVVFGRNEIYLQRNYLNSLYNKSFEPCRSKLMYFGVKTKFLQDFLGYHTSEVGKTRSDFPIPIPRYRDTLQSGCPKSQRDIATSTLGIAIPLSGLAKYPGGSNIPPRNMKSTRSQPTPTPLLEHDQRKFISKEAEMANHLSMNAVLTWHILSTMKFEDLALAVILVVLEFYSNLKVAESYRVYIRNQVVNISPEEIYEYYDIPFYENDDID</sequence>
<dbReference type="Proteomes" id="UP000828251">
    <property type="component" value="Unassembled WGS sequence"/>
</dbReference>
<organism evidence="1 2">
    <name type="scientific">Gossypium stocksii</name>
    <dbReference type="NCBI Taxonomy" id="47602"/>
    <lineage>
        <taxon>Eukaryota</taxon>
        <taxon>Viridiplantae</taxon>
        <taxon>Streptophyta</taxon>
        <taxon>Embryophyta</taxon>
        <taxon>Tracheophyta</taxon>
        <taxon>Spermatophyta</taxon>
        <taxon>Magnoliopsida</taxon>
        <taxon>eudicotyledons</taxon>
        <taxon>Gunneridae</taxon>
        <taxon>Pentapetalae</taxon>
        <taxon>rosids</taxon>
        <taxon>malvids</taxon>
        <taxon>Malvales</taxon>
        <taxon>Malvaceae</taxon>
        <taxon>Malvoideae</taxon>
        <taxon>Gossypium</taxon>
    </lineage>
</organism>
<proteinExistence type="predicted"/>
<dbReference type="AlphaFoldDB" id="A0A9D3VQG3"/>
<evidence type="ECO:0000313" key="2">
    <source>
        <dbReference type="Proteomes" id="UP000828251"/>
    </source>
</evidence>
<name>A0A9D3VQG3_9ROSI</name>
<evidence type="ECO:0000313" key="1">
    <source>
        <dbReference type="EMBL" id="KAH1091926.1"/>
    </source>
</evidence>
<comment type="caution">
    <text evidence="1">The sequence shown here is derived from an EMBL/GenBank/DDBJ whole genome shotgun (WGS) entry which is preliminary data.</text>
</comment>